<comment type="caution">
    <text evidence="8">The sequence shown here is derived from an EMBL/GenBank/DDBJ whole genome shotgun (WGS) entry which is preliminary data.</text>
</comment>
<dbReference type="InterPro" id="IPR000836">
    <property type="entry name" value="PRTase_dom"/>
</dbReference>
<organism evidence="8 9">
    <name type="scientific">Candidatus Woesebacteria bacterium GW2011_GWB1_45_5</name>
    <dbReference type="NCBI Taxonomy" id="1618581"/>
    <lineage>
        <taxon>Bacteria</taxon>
        <taxon>Candidatus Woeseibacteriota</taxon>
    </lineage>
</organism>
<sequence length="176" mass="19462">MEREELGKLIYNLSLLKGEFLLKSGETSGFYFDKFKFLTDPILLKSIVEHMAQFLPLNTDLIAGPELGGAILATALSLKTDIKSLIVRKEIKEHGTAKIIEGQDVYGKTICIAEDVVTTGSTTIETTRKLRAAGAKVNTVICIINRNPEFTAKALQNERVKIHSLFVLNELGELQI</sequence>
<feature type="binding site" description="in other chain" evidence="6">
    <location>
        <begin position="114"/>
        <end position="122"/>
    </location>
    <ligand>
        <name>5-phospho-alpha-D-ribose 1-diphosphate</name>
        <dbReference type="ChEBI" id="CHEBI:58017"/>
        <note>ligand shared between dimeric partners</note>
    </ligand>
</feature>
<feature type="binding site" description="in other chain" evidence="6">
    <location>
        <position position="89"/>
    </location>
    <ligand>
        <name>5-phospho-alpha-D-ribose 1-diphosphate</name>
        <dbReference type="ChEBI" id="CHEBI:58017"/>
        <note>ligand shared between dimeric partners</note>
    </ligand>
</feature>
<comment type="cofactor">
    <cofactor evidence="6">
        <name>Mg(2+)</name>
        <dbReference type="ChEBI" id="CHEBI:18420"/>
    </cofactor>
</comment>
<gene>
    <name evidence="6" type="primary">pyrE</name>
    <name evidence="8" type="ORF">UX13_C0007G0003</name>
</gene>
<evidence type="ECO:0000259" key="7">
    <source>
        <dbReference type="Pfam" id="PF00156"/>
    </source>
</evidence>
<dbReference type="SUPFAM" id="SSF53271">
    <property type="entry name" value="PRTase-like"/>
    <property type="match status" value="1"/>
</dbReference>
<dbReference type="CDD" id="cd06223">
    <property type="entry name" value="PRTases_typeI"/>
    <property type="match status" value="1"/>
</dbReference>
<dbReference type="GO" id="GO:0019856">
    <property type="term" value="P:pyrimidine nucleobase biosynthetic process"/>
    <property type="evidence" value="ECO:0007669"/>
    <property type="project" value="TreeGrafter"/>
</dbReference>
<feature type="binding site" description="in other chain" evidence="6">
    <location>
        <position position="23"/>
    </location>
    <ligand>
        <name>5-phospho-alpha-D-ribose 1-diphosphate</name>
        <dbReference type="ChEBI" id="CHEBI:58017"/>
        <note>ligand shared between dimeric partners</note>
    </ligand>
</feature>
<feature type="binding site" evidence="6">
    <location>
        <position position="88"/>
    </location>
    <ligand>
        <name>5-phospho-alpha-D-ribose 1-diphosphate</name>
        <dbReference type="ChEBI" id="CHEBI:58017"/>
        <note>ligand shared between dimeric partners</note>
    </ligand>
</feature>
<dbReference type="PANTHER" id="PTHR19278">
    <property type="entry name" value="OROTATE PHOSPHORIBOSYLTRANSFERASE"/>
    <property type="match status" value="1"/>
</dbReference>
<protein>
    <recommendedName>
        <fullName evidence="2 6">Orotate phosphoribosyltransferase</fullName>
        <shortName evidence="6">OPRT</shortName>
        <shortName evidence="6">OPRTase</shortName>
        <ecNumber evidence="2 6">2.4.2.10</ecNumber>
    </recommendedName>
</protein>
<dbReference type="InterPro" id="IPR029057">
    <property type="entry name" value="PRTase-like"/>
</dbReference>
<evidence type="ECO:0000256" key="2">
    <source>
        <dbReference type="ARBA" id="ARBA00011971"/>
    </source>
</evidence>
<evidence type="ECO:0000313" key="9">
    <source>
        <dbReference type="Proteomes" id="UP000034329"/>
    </source>
</evidence>
<evidence type="ECO:0000313" key="8">
    <source>
        <dbReference type="EMBL" id="KKU10604.1"/>
    </source>
</evidence>
<evidence type="ECO:0000256" key="4">
    <source>
        <dbReference type="ARBA" id="ARBA00022679"/>
    </source>
</evidence>
<dbReference type="EMBL" id="LCLA01000007">
    <property type="protein sequence ID" value="KKU10604.1"/>
    <property type="molecule type" value="Genomic_DNA"/>
</dbReference>
<evidence type="ECO:0000256" key="5">
    <source>
        <dbReference type="ARBA" id="ARBA00022975"/>
    </source>
</evidence>
<keyword evidence="3 6" id="KW-0328">Glycosyltransferase</keyword>
<dbReference type="NCBIfam" id="TIGR00336">
    <property type="entry name" value="pyrE"/>
    <property type="match status" value="1"/>
</dbReference>
<dbReference type="GO" id="GO:0000287">
    <property type="term" value="F:magnesium ion binding"/>
    <property type="evidence" value="ECO:0007669"/>
    <property type="project" value="UniProtKB-UniRule"/>
</dbReference>
<dbReference type="GO" id="GO:0004588">
    <property type="term" value="F:orotate phosphoribosyltransferase activity"/>
    <property type="evidence" value="ECO:0007669"/>
    <property type="project" value="UniProtKB-UniRule"/>
</dbReference>
<keyword evidence="5 6" id="KW-0665">Pyrimidine biosynthesis</keyword>
<dbReference type="EC" id="2.4.2.10" evidence="2 6"/>
<accession>A0A0G1MR13</accession>
<feature type="domain" description="Phosphoribosyltransferase" evidence="7">
    <location>
        <begin position="53"/>
        <end position="146"/>
    </location>
</feature>
<feature type="binding site" evidence="6">
    <location>
        <position position="94"/>
    </location>
    <ligand>
        <name>5-phospho-alpha-D-ribose 1-diphosphate</name>
        <dbReference type="ChEBI" id="CHEBI:58017"/>
        <note>ligand shared between dimeric partners</note>
    </ligand>
</feature>
<dbReference type="InterPro" id="IPR023031">
    <property type="entry name" value="OPRT"/>
</dbReference>
<keyword evidence="6" id="KW-0460">Magnesium</keyword>
<dbReference type="Proteomes" id="UP000034329">
    <property type="component" value="Unassembled WGS sequence"/>
</dbReference>
<evidence type="ECO:0000256" key="1">
    <source>
        <dbReference type="ARBA" id="ARBA00004889"/>
    </source>
</evidence>
<dbReference type="AlphaFoldDB" id="A0A0G1MR13"/>
<comment type="subunit">
    <text evidence="6">Homodimer.</text>
</comment>
<feature type="binding site" evidence="6">
    <location>
        <position position="92"/>
    </location>
    <ligand>
        <name>5-phospho-alpha-D-ribose 1-diphosphate</name>
        <dbReference type="ChEBI" id="CHEBI:58017"/>
        <note>ligand shared between dimeric partners</note>
    </ligand>
</feature>
<name>A0A0G1MR13_9BACT</name>
<dbReference type="PANTHER" id="PTHR19278:SF9">
    <property type="entry name" value="URIDINE 5'-MONOPHOSPHATE SYNTHASE"/>
    <property type="match status" value="1"/>
</dbReference>
<dbReference type="Gene3D" id="3.40.50.2020">
    <property type="match status" value="1"/>
</dbReference>
<comment type="caution">
    <text evidence="6">Lacks conserved residue(s) required for the propagation of feature annotation.</text>
</comment>
<evidence type="ECO:0000256" key="3">
    <source>
        <dbReference type="ARBA" id="ARBA00022676"/>
    </source>
</evidence>
<dbReference type="Pfam" id="PF00156">
    <property type="entry name" value="Pribosyltran"/>
    <property type="match status" value="1"/>
</dbReference>
<evidence type="ECO:0000256" key="6">
    <source>
        <dbReference type="HAMAP-Rule" id="MF_01208"/>
    </source>
</evidence>
<comment type="similarity">
    <text evidence="6">Belongs to the purine/pyrimidine phosphoribosyltransferase family. PyrE subfamily.</text>
</comment>
<comment type="function">
    <text evidence="6">Catalyzes the transfer of a ribosyl phosphate group from 5-phosphoribose 1-diphosphate to orotate, leading to the formation of orotidine monophosphate (OMP).</text>
</comment>
<dbReference type="UniPathway" id="UPA00070">
    <property type="reaction ID" value="UER00119"/>
</dbReference>
<proteinExistence type="inferred from homology"/>
<comment type="catalytic activity">
    <reaction evidence="6">
        <text>orotidine 5'-phosphate + diphosphate = orotate + 5-phospho-alpha-D-ribose 1-diphosphate</text>
        <dbReference type="Rhea" id="RHEA:10380"/>
        <dbReference type="ChEBI" id="CHEBI:30839"/>
        <dbReference type="ChEBI" id="CHEBI:33019"/>
        <dbReference type="ChEBI" id="CHEBI:57538"/>
        <dbReference type="ChEBI" id="CHEBI:58017"/>
        <dbReference type="EC" id="2.4.2.10"/>
    </reaction>
</comment>
<dbReference type="GO" id="GO:0044205">
    <property type="term" value="P:'de novo' UMP biosynthetic process"/>
    <property type="evidence" value="ECO:0007669"/>
    <property type="project" value="UniProtKB-UniRule"/>
</dbReference>
<dbReference type="HAMAP" id="MF_01208">
    <property type="entry name" value="PyrE"/>
    <property type="match status" value="1"/>
</dbReference>
<comment type="pathway">
    <text evidence="1 6">Pyrimidine metabolism; UMP biosynthesis via de novo pathway; UMP from orotate: step 1/2.</text>
</comment>
<dbReference type="InterPro" id="IPR004467">
    <property type="entry name" value="Or_phspho_trans_dom"/>
</dbReference>
<reference evidence="8 9" key="1">
    <citation type="journal article" date="2015" name="Nature">
        <title>rRNA introns, odd ribosomes, and small enigmatic genomes across a large radiation of phyla.</title>
        <authorList>
            <person name="Brown C.T."/>
            <person name="Hug L.A."/>
            <person name="Thomas B.C."/>
            <person name="Sharon I."/>
            <person name="Castelle C.J."/>
            <person name="Singh A."/>
            <person name="Wilkins M.J."/>
            <person name="Williams K.H."/>
            <person name="Banfield J.F."/>
        </authorList>
    </citation>
    <scope>NUCLEOTIDE SEQUENCE [LARGE SCALE GENOMIC DNA]</scope>
</reference>
<feature type="binding site" evidence="6">
    <location>
        <position position="118"/>
    </location>
    <ligand>
        <name>orotate</name>
        <dbReference type="ChEBI" id="CHEBI:30839"/>
    </ligand>
</feature>
<feature type="binding site" evidence="6">
    <location>
        <position position="146"/>
    </location>
    <ligand>
        <name>orotate</name>
        <dbReference type="ChEBI" id="CHEBI:30839"/>
    </ligand>
</feature>
<keyword evidence="4 6" id="KW-0808">Transferase</keyword>